<name>A0ACC6RHR1_9BURK</name>
<proteinExistence type="predicted"/>
<comment type="caution">
    <text evidence="1">The sequence shown here is derived from an EMBL/GenBank/DDBJ whole genome shotgun (WGS) entry which is preliminary data.</text>
</comment>
<dbReference type="Proteomes" id="UP001392318">
    <property type="component" value="Unassembled WGS sequence"/>
</dbReference>
<protein>
    <submittedName>
        <fullName evidence="1">C45 family peptidase</fullName>
    </submittedName>
</protein>
<organism evidence="1 2">
    <name type="scientific">Paraburkholderia unamae</name>
    <dbReference type="NCBI Taxonomy" id="219649"/>
    <lineage>
        <taxon>Bacteria</taxon>
        <taxon>Pseudomonadati</taxon>
        <taxon>Pseudomonadota</taxon>
        <taxon>Betaproteobacteria</taxon>
        <taxon>Burkholderiales</taxon>
        <taxon>Burkholderiaceae</taxon>
        <taxon>Paraburkholderia</taxon>
    </lineage>
</organism>
<sequence length="359" mass="38511">MQELKTFRGAALSAAGSPEAIGRQLGAHVKPMFAGYMAQSSAWQAVSRWRGSPFAQQLRAAAVQHFPAYVAEIDAMAQALDWSADDLFLWNCRGELIHNAPDGCTTLASCTPGAGLIAHNEDGDPRLHGRCSVVEVEPEGKPGFVSFYYPGSLPGHTFAATRAGLAQAINNVRIREPRVGVPRMILARAVIDCATLEEALALLRNTPRASGFHHTIGGTDEAGEVRVVSVEATAQRASMREVSAPSGHANHLIHMGCEHEAQIVTDSSRDRQARLAELLPALGAQPDGAAFVQVLQDRAGTGLPIFRDDPHDPDDENTLATACMRIEPRGVAFDVWQGGERVLGRFIDSNARDVDGATR</sequence>
<evidence type="ECO:0000313" key="1">
    <source>
        <dbReference type="EMBL" id="MEM5401196.1"/>
    </source>
</evidence>
<reference evidence="1" key="1">
    <citation type="submission" date="2024-01" db="EMBL/GenBank/DDBJ databases">
        <title>The diversity of rhizobia nodulating Mimosa spp. in eleven states of Brazil covering several biomes is determined by host plant, location, and edaphic factors.</title>
        <authorList>
            <person name="Rouws L."/>
            <person name="Barauna A."/>
            <person name="Beukes C."/>
            <person name="De Faria S.M."/>
            <person name="Gross E."/>
            <person name="Dos Reis Junior F.B."/>
            <person name="Simon M."/>
            <person name="Maluk M."/>
            <person name="Odee D.W."/>
            <person name="Kenicer G."/>
            <person name="Young J.P.W."/>
            <person name="Reis V.M."/>
            <person name="Zilli J."/>
            <person name="James E.K."/>
        </authorList>
    </citation>
    <scope>NUCLEOTIDE SEQUENCE</scope>
    <source>
        <strain evidence="1">JPY452</strain>
    </source>
</reference>
<accession>A0ACC6RHR1</accession>
<evidence type="ECO:0000313" key="2">
    <source>
        <dbReference type="Proteomes" id="UP001392318"/>
    </source>
</evidence>
<keyword evidence="2" id="KW-1185">Reference proteome</keyword>
<dbReference type="EMBL" id="JAYMRU010000008">
    <property type="protein sequence ID" value="MEM5401196.1"/>
    <property type="molecule type" value="Genomic_DNA"/>
</dbReference>
<gene>
    <name evidence="1" type="ORF">VSR83_14020</name>
</gene>